<organism evidence="2 3">
    <name type="scientific">Lactobacillus mulieris</name>
    <dbReference type="NCBI Taxonomy" id="2508708"/>
    <lineage>
        <taxon>Bacteria</taxon>
        <taxon>Bacillati</taxon>
        <taxon>Bacillota</taxon>
        <taxon>Bacilli</taxon>
        <taxon>Lactobacillales</taxon>
        <taxon>Lactobacillaceae</taxon>
        <taxon>Lactobacillus</taxon>
    </lineage>
</organism>
<dbReference type="RefSeq" id="WP_269254501.1">
    <property type="nucleotide sequence ID" value="NZ_JAKHPU010000002.1"/>
</dbReference>
<proteinExistence type="predicted"/>
<protein>
    <submittedName>
        <fullName evidence="2">Uncharacterized protein</fullName>
    </submittedName>
</protein>
<sequence>MFNLLLYLLSIAYTLALAAILILISSISVRVVIDHYKEDIDDPYYQNKGLKTWQYVFVAIIFISIAFVMTGFIWLAGIKLLSWLGGL</sequence>
<feature type="transmembrane region" description="Helical" evidence="1">
    <location>
        <begin position="6"/>
        <end position="33"/>
    </location>
</feature>
<keyword evidence="3" id="KW-1185">Reference proteome</keyword>
<keyword evidence="1" id="KW-1133">Transmembrane helix</keyword>
<gene>
    <name evidence="2" type="ORF">L2772_03285</name>
</gene>
<name>A0ABT4K1I1_9LACO</name>
<accession>A0ABT4K1I1</accession>
<keyword evidence="1" id="KW-0812">Transmembrane</keyword>
<dbReference type="Proteomes" id="UP001211420">
    <property type="component" value="Unassembled WGS sequence"/>
</dbReference>
<evidence type="ECO:0000256" key="1">
    <source>
        <dbReference type="SAM" id="Phobius"/>
    </source>
</evidence>
<keyword evidence="1" id="KW-0472">Membrane</keyword>
<dbReference type="EMBL" id="JAKHPW010000002">
    <property type="protein sequence ID" value="MCZ3621895.1"/>
    <property type="molecule type" value="Genomic_DNA"/>
</dbReference>
<evidence type="ECO:0000313" key="2">
    <source>
        <dbReference type="EMBL" id="MCZ3621895.1"/>
    </source>
</evidence>
<evidence type="ECO:0000313" key="3">
    <source>
        <dbReference type="Proteomes" id="UP001211420"/>
    </source>
</evidence>
<reference evidence="2 3" key="1">
    <citation type="submission" date="2022-01" db="EMBL/GenBank/DDBJ databases">
        <title>VMRC isolate genome collection.</title>
        <authorList>
            <person name="France M."/>
            <person name="Rutt L."/>
            <person name="Humphrys M."/>
            <person name="Ravel J."/>
        </authorList>
    </citation>
    <scope>NUCLEOTIDE SEQUENCE [LARGE SCALE GENOMIC DNA]</scope>
    <source>
        <strain evidence="2 3">C0172B4</strain>
    </source>
</reference>
<feature type="transmembrane region" description="Helical" evidence="1">
    <location>
        <begin position="53"/>
        <end position="77"/>
    </location>
</feature>
<comment type="caution">
    <text evidence="2">The sequence shown here is derived from an EMBL/GenBank/DDBJ whole genome shotgun (WGS) entry which is preliminary data.</text>
</comment>